<protein>
    <recommendedName>
        <fullName evidence="5">glucan endo-1,3-beta-D-glucosidase</fullName>
        <ecNumber evidence="5">3.2.1.39</ecNumber>
    </recommendedName>
    <alternativeName>
        <fullName evidence="18">Endo-1,3-beta-glucanase btgC</fullName>
    </alternativeName>
    <alternativeName>
        <fullName evidence="17">Laminarinase btgC</fullName>
    </alternativeName>
</protein>
<evidence type="ECO:0000313" key="23">
    <source>
        <dbReference type="EMBL" id="AOW28906.1"/>
    </source>
</evidence>
<keyword evidence="15" id="KW-0624">Polysaccharide degradation</keyword>
<evidence type="ECO:0000256" key="16">
    <source>
        <dbReference type="ARBA" id="ARBA00037649"/>
    </source>
</evidence>
<dbReference type="VEuPathDB" id="FungiDB:C4_01220C_A"/>
<dbReference type="GO" id="GO:0042973">
    <property type="term" value="F:glucan endo-1,3-beta-D-glucosidase activity"/>
    <property type="evidence" value="ECO:0000318"/>
    <property type="project" value="GO_Central"/>
</dbReference>
<evidence type="ECO:0000256" key="20">
    <source>
        <dbReference type="SAM" id="MobiDB-lite"/>
    </source>
</evidence>
<comment type="subcellular location">
    <subcellularLocation>
        <location evidence="3">Cell membrane</location>
        <topology evidence="3">Single-pass type II membrane protein</topology>
    </subcellularLocation>
    <subcellularLocation>
        <location evidence="2">Secreted</location>
        <location evidence="2">Cell wall</location>
    </subcellularLocation>
</comment>
<dbReference type="GO" id="GO:0071555">
    <property type="term" value="P:cell wall organization"/>
    <property type="evidence" value="ECO:0000318"/>
    <property type="project" value="GO_Central"/>
</dbReference>
<comment type="similarity">
    <text evidence="4 19">Belongs to the glycosyl hydrolase 17 family.</text>
</comment>
<dbReference type="KEGG" id="cal:CAALFM_C401220CA"/>
<keyword evidence="13" id="KW-0119">Carbohydrate metabolism</keyword>
<dbReference type="GeneID" id="3635650"/>
<dbReference type="STRING" id="237561.A0A1D8PL94"/>
<gene>
    <name evidence="23" type="ordered locus">CAALFM_C401220CA</name>
    <name evidence="22" type="ordered locus">orf19.12138</name>
</gene>
<evidence type="ECO:0000256" key="13">
    <source>
        <dbReference type="ARBA" id="ARBA00023277"/>
    </source>
</evidence>
<feature type="compositionally biased region" description="Pro residues" evidence="20">
    <location>
        <begin position="145"/>
        <end position="164"/>
    </location>
</feature>
<dbReference type="PANTHER" id="PTHR16631">
    <property type="entry name" value="GLUCAN 1,3-BETA-GLUCOSIDASE"/>
    <property type="match status" value="1"/>
</dbReference>
<keyword evidence="21" id="KW-0812">Transmembrane</keyword>
<evidence type="ECO:0000256" key="6">
    <source>
        <dbReference type="ARBA" id="ARBA00022475"/>
    </source>
</evidence>
<keyword evidence="10" id="KW-0378">Hydrolase</keyword>
<dbReference type="PANTHER" id="PTHR16631:SF17">
    <property type="entry name" value="GLUCAN ENDO-1,3-BETA-GLUCOSIDASE BTGC"/>
    <property type="match status" value="1"/>
</dbReference>
<dbReference type="Pfam" id="PF00332">
    <property type="entry name" value="Glyco_hydro_17"/>
    <property type="match status" value="1"/>
</dbReference>
<feature type="region of interest" description="Disordered" evidence="20">
    <location>
        <begin position="115"/>
        <end position="178"/>
    </location>
</feature>
<dbReference type="InParanoid" id="A0A1D8PL94"/>
<dbReference type="CGD" id="CAL0000199703">
    <property type="gene designation" value="orf19.12138"/>
</dbReference>
<dbReference type="GO" id="GO:0005576">
    <property type="term" value="C:extracellular region"/>
    <property type="evidence" value="ECO:0000318"/>
    <property type="project" value="GO_Central"/>
</dbReference>
<evidence type="ECO:0000256" key="10">
    <source>
        <dbReference type="ARBA" id="ARBA00022801"/>
    </source>
</evidence>
<evidence type="ECO:0000313" key="22">
    <source>
        <dbReference type="CGD" id="CAL0000199703"/>
    </source>
</evidence>
<dbReference type="SMR" id="A0A1D8PL94"/>
<feature type="region of interest" description="Disordered" evidence="20">
    <location>
        <begin position="28"/>
        <end position="61"/>
    </location>
</feature>
<evidence type="ECO:0000256" key="12">
    <source>
        <dbReference type="ARBA" id="ARBA00023180"/>
    </source>
</evidence>
<dbReference type="OrthoDB" id="68336at2759"/>
<evidence type="ECO:0000256" key="5">
    <source>
        <dbReference type="ARBA" id="ARBA00012780"/>
    </source>
</evidence>
<keyword evidence="11 21" id="KW-0472">Membrane</keyword>
<sequence length="717" mass="80532">MNRKSTLNQKRSATISEFRFITEENTEANALSQQEQQQPQLKQDQSSLQQHKRTQSQTKLTKVLPYKVTRSKSVHAFQEYGKGFVGSPLMNSSIKSSQINSPQSKKLIKKQITPLQPTPPIISPIPIPQQPSTSIAVASEESRLPVPPPPSPPPVPQPPPPIHPSPFISNTIDDDNAQTSLSYSSNLLNYCQESVATPTYPVVATKNSDSGVRNATVIYRKKNTEELDYNLNEISPISYDTNSLRVVKRQSKLSANSKLEAHTLSNDFKLEKDKILSPDLEIVTAKAEDNDDTNIEIKQKNILETPTSFDNNQTPKIVGDNDSYTSPVSTELFSNITRRGFWWIIVILLGIIVILIGGFAPAVFILGKGTKTSVGKYFSDPKNLPMLYLLSSKYLTKVEEPLEHIHKPNSIEGLSEELRQDSEVVSLMSIVTNALFFGVAYSPSNALEPQCGFTRRDAMLDLARLSTITTKIRNYGMHCDQSEFILDAIEYMNLNMTLAMGVWIGSNDTVNEEQMNTMKRIVAKYPNPSELINSIYIGNEVLFREDKTRDELIEYIQDAKTFLQSKGIDDIPVGTSEIGSLVDSPLLQVCDIVGANIHPFFAGVPVEFATIWSLEFLNFQVQPYNEYNTKIVLSEIGWPSGGGTFGSSVASLSNSEYFANDFLCTFRDLPIEYYYFEAFDEPWKEIFWEGNRRWETQWGVFQDDRSPKFALQNIGCV</sequence>
<evidence type="ECO:0000256" key="2">
    <source>
        <dbReference type="ARBA" id="ARBA00004191"/>
    </source>
</evidence>
<keyword evidence="21" id="KW-1133">Transmembrane helix</keyword>
<evidence type="ECO:0000256" key="8">
    <source>
        <dbReference type="ARBA" id="ARBA00022525"/>
    </source>
</evidence>
<name>A0A1D8PL94_CANAL</name>
<comment type="catalytic activity">
    <reaction evidence="1">
        <text>Hydrolysis of (1-&gt;3)-beta-D-glucosidic linkages in (1-&gt;3)-beta-D-glucans.</text>
        <dbReference type="EC" id="3.2.1.39"/>
    </reaction>
</comment>
<evidence type="ECO:0000256" key="3">
    <source>
        <dbReference type="ARBA" id="ARBA00004401"/>
    </source>
</evidence>
<keyword evidence="14" id="KW-0961">Cell wall biogenesis/degradation</keyword>
<comment type="function">
    <text evidence="16">Glucanases play a role in cell expansion during growth, in cell-cell fusion during mating, and in spore release during sporulation. This enzyme may be involved in beta-glucan degradation. Active on laminarin and lichenan.</text>
</comment>
<evidence type="ECO:0000256" key="1">
    <source>
        <dbReference type="ARBA" id="ARBA00000382"/>
    </source>
</evidence>
<keyword evidence="12" id="KW-0325">Glycoprotein</keyword>
<reference evidence="23 24" key="2">
    <citation type="journal article" date="2007" name="Genome Biol.">
        <title>Assembly of the Candida albicans genome into sixteen supercontigs aligned on the eight chromosomes.</title>
        <authorList>
            <person name="van het Hoog M."/>
            <person name="Rast T.J."/>
            <person name="Martchenko M."/>
            <person name="Grindle S."/>
            <person name="Dignard D."/>
            <person name="Hogues H."/>
            <person name="Cuomo C."/>
            <person name="Berriman M."/>
            <person name="Scherer S."/>
            <person name="Magee B.B."/>
            <person name="Whiteway M."/>
            <person name="Chibana H."/>
            <person name="Nantel A."/>
            <person name="Magee P.T."/>
        </authorList>
    </citation>
    <scope>GENOME REANNOTATION</scope>
    <source>
        <strain evidence="24">SC5314 / ATCC MYA-2876</strain>
    </source>
</reference>
<proteinExistence type="inferred from homology"/>
<dbReference type="SUPFAM" id="SSF51445">
    <property type="entry name" value="(Trans)glycosidases"/>
    <property type="match status" value="1"/>
</dbReference>
<keyword evidence="6" id="KW-1003">Cell membrane</keyword>
<dbReference type="AlphaFoldDB" id="A0A1D8PL94"/>
<dbReference type="GO" id="GO:0005886">
    <property type="term" value="C:plasma membrane"/>
    <property type="evidence" value="ECO:0007669"/>
    <property type="project" value="UniProtKB-SubCell"/>
</dbReference>
<reference evidence="23 24" key="3">
    <citation type="journal article" date="2013" name="Genome Biol.">
        <title>Assembly of a phased diploid Candida albicans genome facilitates allele-specific measurements and provides a simple model for repeat and indel structure.</title>
        <authorList>
            <person name="Muzzey D."/>
            <person name="Schwartz K."/>
            <person name="Weissman J.S."/>
            <person name="Sherlock G."/>
        </authorList>
    </citation>
    <scope>NUCLEOTIDE SEQUENCE [LARGE SCALE GENOMIC DNA]</scope>
    <source>
        <strain evidence="24">SC5314 / ATCC MYA-2876</strain>
    </source>
</reference>
<feature type="compositionally biased region" description="Pro residues" evidence="20">
    <location>
        <begin position="116"/>
        <end position="129"/>
    </location>
</feature>
<dbReference type="GO" id="GO:0009986">
    <property type="term" value="C:cell surface"/>
    <property type="evidence" value="ECO:0000318"/>
    <property type="project" value="GO_Central"/>
</dbReference>
<evidence type="ECO:0000256" key="7">
    <source>
        <dbReference type="ARBA" id="ARBA00022512"/>
    </source>
</evidence>
<keyword evidence="8" id="KW-0964">Secreted</keyword>
<evidence type="ECO:0000256" key="18">
    <source>
        <dbReference type="ARBA" id="ARBA00043078"/>
    </source>
</evidence>
<dbReference type="InterPro" id="IPR017853">
    <property type="entry name" value="GH"/>
</dbReference>
<evidence type="ECO:0000256" key="17">
    <source>
        <dbReference type="ARBA" id="ARBA00042373"/>
    </source>
</evidence>
<evidence type="ECO:0000256" key="19">
    <source>
        <dbReference type="RuleBase" id="RU004335"/>
    </source>
</evidence>
<organism evidence="23 24">
    <name type="scientific">Candida albicans (strain SC5314 / ATCC MYA-2876)</name>
    <name type="common">Yeast</name>
    <dbReference type="NCBI Taxonomy" id="237561"/>
    <lineage>
        <taxon>Eukaryota</taxon>
        <taxon>Fungi</taxon>
        <taxon>Dikarya</taxon>
        <taxon>Ascomycota</taxon>
        <taxon>Saccharomycotina</taxon>
        <taxon>Pichiomycetes</taxon>
        <taxon>Debaryomycetaceae</taxon>
        <taxon>Candida/Lodderomyces clade</taxon>
        <taxon>Candida</taxon>
    </lineage>
</organism>
<keyword evidence="7" id="KW-0134">Cell wall</keyword>
<evidence type="ECO:0000256" key="21">
    <source>
        <dbReference type="SAM" id="Phobius"/>
    </source>
</evidence>
<evidence type="ECO:0000256" key="9">
    <source>
        <dbReference type="ARBA" id="ARBA00022729"/>
    </source>
</evidence>
<dbReference type="GO" id="GO:0009277">
    <property type="term" value="C:fungal-type cell wall"/>
    <property type="evidence" value="ECO:0000318"/>
    <property type="project" value="GO_Central"/>
</dbReference>
<evidence type="ECO:0000256" key="11">
    <source>
        <dbReference type="ARBA" id="ARBA00023136"/>
    </source>
</evidence>
<dbReference type="Proteomes" id="UP000000559">
    <property type="component" value="Chromosome 4"/>
</dbReference>
<feature type="transmembrane region" description="Helical" evidence="21">
    <location>
        <begin position="341"/>
        <end position="366"/>
    </location>
</feature>
<evidence type="ECO:0000256" key="14">
    <source>
        <dbReference type="ARBA" id="ARBA00023316"/>
    </source>
</evidence>
<evidence type="ECO:0000256" key="4">
    <source>
        <dbReference type="ARBA" id="ARBA00008773"/>
    </source>
</evidence>
<feature type="compositionally biased region" description="Low complexity" evidence="20">
    <location>
        <begin position="31"/>
        <end position="49"/>
    </location>
</feature>
<reference evidence="23 24" key="1">
    <citation type="journal article" date="2004" name="Proc. Natl. Acad. Sci. U.S.A.">
        <title>The diploid genome sequence of Candida albicans.</title>
        <authorList>
            <person name="Jones T."/>
            <person name="Federspiel N.A."/>
            <person name="Chibana H."/>
            <person name="Dungan J."/>
            <person name="Kalman S."/>
            <person name="Magee B.B."/>
            <person name="Newport G."/>
            <person name="Thorstenson Y.R."/>
            <person name="Agabian N."/>
            <person name="Magee P.T."/>
            <person name="Davis R.W."/>
            <person name="Scherer S."/>
        </authorList>
    </citation>
    <scope>NUCLEOTIDE SEQUENCE [LARGE SCALE GENOMIC DNA]</scope>
    <source>
        <strain evidence="24">SC5314 / ATCC MYA-2876</strain>
    </source>
</reference>
<evidence type="ECO:0000256" key="15">
    <source>
        <dbReference type="ARBA" id="ARBA00023326"/>
    </source>
</evidence>
<dbReference type="InterPro" id="IPR050732">
    <property type="entry name" value="Beta-glucan_modifiers"/>
</dbReference>
<keyword evidence="9" id="KW-0732">Signal</keyword>
<keyword evidence="24" id="KW-1185">Reference proteome</keyword>
<dbReference type="GO" id="GO:0000272">
    <property type="term" value="P:polysaccharide catabolic process"/>
    <property type="evidence" value="ECO:0007669"/>
    <property type="project" value="UniProtKB-KW"/>
</dbReference>
<dbReference type="RefSeq" id="XP_722738.2">
    <property type="nucleotide sequence ID" value="XM_717645.2"/>
</dbReference>
<dbReference type="EC" id="3.2.1.39" evidence="5"/>
<dbReference type="eggNOG" id="ENOG502QTKT">
    <property type="taxonomic scope" value="Eukaryota"/>
</dbReference>
<dbReference type="Gene3D" id="3.20.20.80">
    <property type="entry name" value="Glycosidases"/>
    <property type="match status" value="1"/>
</dbReference>
<dbReference type="InterPro" id="IPR000490">
    <property type="entry name" value="Glyco_hydro_17"/>
</dbReference>
<dbReference type="EMBL" id="CP017626">
    <property type="protein sequence ID" value="AOW28906.1"/>
    <property type="molecule type" value="Genomic_DNA"/>
</dbReference>
<accession>A0A1D8PL94</accession>
<evidence type="ECO:0000313" key="24">
    <source>
        <dbReference type="Proteomes" id="UP000000559"/>
    </source>
</evidence>